<comment type="caution">
    <text evidence="1">The sequence shown here is derived from an EMBL/GenBank/DDBJ whole genome shotgun (WGS) entry which is preliminary data.</text>
</comment>
<protein>
    <submittedName>
        <fullName evidence="1">Flagellar protein FlgN</fullName>
    </submittedName>
</protein>
<dbReference type="EMBL" id="RCUV01000006">
    <property type="protein sequence ID" value="RLP71956.1"/>
    <property type="molecule type" value="Genomic_DNA"/>
</dbReference>
<organism evidence="1 2">
    <name type="scientific">Mycetocola manganoxydans</name>
    <dbReference type="NCBI Taxonomy" id="699879"/>
    <lineage>
        <taxon>Bacteria</taxon>
        <taxon>Bacillati</taxon>
        <taxon>Actinomycetota</taxon>
        <taxon>Actinomycetes</taxon>
        <taxon>Micrococcales</taxon>
        <taxon>Microbacteriaceae</taxon>
        <taxon>Mycetocola</taxon>
    </lineage>
</organism>
<accession>A0A3L6ZVD4</accession>
<evidence type="ECO:0000313" key="1">
    <source>
        <dbReference type="EMBL" id="RLP71956.1"/>
    </source>
</evidence>
<evidence type="ECO:0000313" key="2">
    <source>
        <dbReference type="Proteomes" id="UP000270299"/>
    </source>
</evidence>
<keyword evidence="2" id="KW-1185">Reference proteome</keyword>
<dbReference type="AlphaFoldDB" id="A0A3L6ZVD4"/>
<dbReference type="OrthoDB" id="5195569at2"/>
<reference evidence="1 2" key="1">
    <citation type="submission" date="2018-10" db="EMBL/GenBank/DDBJ databases">
        <authorList>
            <person name="Li J."/>
        </authorList>
    </citation>
    <scope>NUCLEOTIDE SEQUENCE [LARGE SCALE GENOMIC DNA]</scope>
    <source>
        <strain evidence="1 2">CCTCC AB209002</strain>
    </source>
</reference>
<proteinExistence type="predicted"/>
<keyword evidence="1" id="KW-0282">Flagellum</keyword>
<keyword evidence="1" id="KW-0969">Cilium</keyword>
<dbReference type="RefSeq" id="WP_121672403.1">
    <property type="nucleotide sequence ID" value="NZ_BMXM01000005.1"/>
</dbReference>
<dbReference type="Proteomes" id="UP000270299">
    <property type="component" value="Unassembled WGS sequence"/>
</dbReference>
<name>A0A3L6ZVD4_9MICO</name>
<gene>
    <name evidence="1" type="ORF">D9V29_05845</name>
</gene>
<sequence>MPDVYIKVDHLNRLNGSLKQIIVEFTDAAERTNALQDMIDRPDGRSGLRDKTHDFEGGWDDRRSALIEKLTGIQSAVESTCSGWQEFDAEAAQQLTVSEYTGDFLPTR</sequence>
<keyword evidence="1" id="KW-0966">Cell projection</keyword>